<comment type="caution">
    <text evidence="1">The sequence shown here is derived from an EMBL/GenBank/DDBJ whole genome shotgun (WGS) entry which is preliminary data.</text>
</comment>
<proteinExistence type="predicted"/>
<keyword evidence="2" id="KW-1185">Reference proteome</keyword>
<dbReference type="HOGENOM" id="CLU_2936915_0_0_0"/>
<organism evidence="1 2">
    <name type="scientific">Nitrospina gracilis (strain 3/211)</name>
    <dbReference type="NCBI Taxonomy" id="1266370"/>
    <lineage>
        <taxon>Bacteria</taxon>
        <taxon>Pseudomonadati</taxon>
        <taxon>Nitrospinota/Tectimicrobiota group</taxon>
        <taxon>Nitrospinota</taxon>
        <taxon>Nitrospinia</taxon>
        <taxon>Nitrospinales</taxon>
        <taxon>Nitrospinaceae</taxon>
        <taxon>Nitrospina</taxon>
    </lineage>
</organism>
<name>M1Z0I0_NITG3</name>
<protein>
    <submittedName>
        <fullName evidence="1">Uncharacterized protein</fullName>
    </submittedName>
</protein>
<reference evidence="1 2" key="1">
    <citation type="journal article" date="2013" name="Front. Microbiol.">
        <title>The genome of Nitrospina gracilis illuminates the metabolism and evolution of the major marine nitrite oxidizer.</title>
        <authorList>
            <person name="Luecker S."/>
            <person name="Nowka B."/>
            <person name="Rattei T."/>
            <person name="Spieck E."/>
            <person name="and Daims H."/>
        </authorList>
    </citation>
    <scope>NUCLEOTIDE SEQUENCE [LARGE SCALE GENOMIC DNA]</scope>
    <source>
        <strain evidence="1 2">3/211</strain>
    </source>
</reference>
<dbReference type="AlphaFoldDB" id="M1Z0I0"/>
<accession>M1Z0I0</accession>
<dbReference type="Proteomes" id="UP000011704">
    <property type="component" value="Unassembled WGS sequence"/>
</dbReference>
<dbReference type="STRING" id="1266370.NITGR_60002"/>
<dbReference type="InParanoid" id="M1Z0I0"/>
<evidence type="ECO:0000313" key="1">
    <source>
        <dbReference type="EMBL" id="CCQ91210.1"/>
    </source>
</evidence>
<dbReference type="EMBL" id="CAQJ01000066">
    <property type="protein sequence ID" value="CCQ91210.1"/>
    <property type="molecule type" value="Genomic_DNA"/>
</dbReference>
<gene>
    <name evidence="1" type="ORF">NITGR_60002</name>
</gene>
<sequence length="60" mass="7020">MSSNPELLSGEVLPHLVWTDGLVLFSFKRREDFCKPFRETHIDCLALILTRLHEHVFLIV</sequence>
<evidence type="ECO:0000313" key="2">
    <source>
        <dbReference type="Proteomes" id="UP000011704"/>
    </source>
</evidence>